<proteinExistence type="predicted"/>
<keyword evidence="1" id="KW-1133">Transmembrane helix</keyword>
<dbReference type="PATRIC" id="fig|45070.6.peg.2811"/>
<feature type="domain" description="Transposase InsH N-terminal" evidence="2">
    <location>
        <begin position="16"/>
        <end position="113"/>
    </location>
</feature>
<name>A0A0W0WL17_9GAMM</name>
<feature type="domain" description="Transposase DDE" evidence="3">
    <location>
        <begin position="324"/>
        <end position="428"/>
    </location>
</feature>
<dbReference type="InterPro" id="IPR025668">
    <property type="entry name" value="Tnp_DDE_dom"/>
</dbReference>
<keyword evidence="1" id="KW-0812">Transmembrane</keyword>
<organism evidence="4 5">
    <name type="scientific">Legionella nautarum</name>
    <dbReference type="NCBI Taxonomy" id="45070"/>
    <lineage>
        <taxon>Bacteria</taxon>
        <taxon>Pseudomonadati</taxon>
        <taxon>Pseudomonadota</taxon>
        <taxon>Gammaproteobacteria</taxon>
        <taxon>Legionellales</taxon>
        <taxon>Legionellaceae</taxon>
        <taxon>Legionella</taxon>
    </lineage>
</organism>
<accession>A0A0W0WL17</accession>
<gene>
    <name evidence="4" type="ORF">Lnau_2665</name>
</gene>
<dbReference type="EMBL" id="LNYO01000024">
    <property type="protein sequence ID" value="KTD33017.1"/>
    <property type="molecule type" value="Genomic_DNA"/>
</dbReference>
<dbReference type="AlphaFoldDB" id="A0A0W0WL17"/>
<keyword evidence="1" id="KW-0472">Membrane</keyword>
<evidence type="ECO:0000256" key="1">
    <source>
        <dbReference type="SAM" id="Phobius"/>
    </source>
</evidence>
<dbReference type="STRING" id="45070.Lnau_2665"/>
<evidence type="ECO:0000313" key="4">
    <source>
        <dbReference type="EMBL" id="KTD33017.1"/>
    </source>
</evidence>
<evidence type="ECO:0000259" key="3">
    <source>
        <dbReference type="Pfam" id="PF13751"/>
    </source>
</evidence>
<protein>
    <submittedName>
        <fullName evidence="4">Transposase</fullName>
    </submittedName>
</protein>
<comment type="caution">
    <text evidence="4">The sequence shown here is derived from an EMBL/GenBank/DDBJ whole genome shotgun (WGS) entry which is preliminary data.</text>
</comment>
<dbReference type="InterPro" id="IPR008490">
    <property type="entry name" value="Transposase_InsH_N"/>
</dbReference>
<dbReference type="Pfam" id="PF05598">
    <property type="entry name" value="DUF772"/>
    <property type="match status" value="1"/>
</dbReference>
<keyword evidence="5" id="KW-1185">Reference proteome</keyword>
<dbReference type="PANTHER" id="PTHR33408:SF2">
    <property type="entry name" value="TRANSPOSASE DDE DOMAIN-CONTAINING PROTEIN"/>
    <property type="match status" value="1"/>
</dbReference>
<dbReference type="PANTHER" id="PTHR33408">
    <property type="entry name" value="TRANSPOSASE"/>
    <property type="match status" value="1"/>
</dbReference>
<sequence length="456" mass="52840">MQGTLYPKENNVNYFSLEALIPEEHFLKKVNKVVDLTFITRITEGLYCPNNGRRSIAPELYFRMILLSYLYSIKFTRKLIDEIRYNIVYRWFCGLTIHDKIPHHASLSRIKQRFKKAVFENIFLNIVYQCQQAGLIEGRCVMTDSTFIQANASLDSMKPIDESIPQKSRPSSSCKNTKWQLSNKTHRSVTDPDATLAFKAGMARDLKYKAHVCCDSKRRVITAIHITTGATHDSQPFKELIKELNTRFSNSIKEVVADRAYGSGAILAFLKDYEINSFIPLFTTRSGNNCSEFEGITFDHTRKTYVCSNNVFFHASKVNSDEIITYRTRVKDCRYCPLSDACQAPIVKGRGIRVISRHIHDDIFKQVKRQMETEIFKQKLRERLWKIEGVMNELKNHNGLLRAKYRGIENIQIQAYMASIAINIKRLVFFILLSICFKRSKSAIFYNRPGHHQSHD</sequence>
<dbReference type="Pfam" id="PF13751">
    <property type="entry name" value="DDE_Tnp_1_6"/>
    <property type="match status" value="1"/>
</dbReference>
<dbReference type="Proteomes" id="UP000054725">
    <property type="component" value="Unassembled WGS sequence"/>
</dbReference>
<evidence type="ECO:0000259" key="2">
    <source>
        <dbReference type="Pfam" id="PF05598"/>
    </source>
</evidence>
<feature type="transmembrane region" description="Helical" evidence="1">
    <location>
        <begin position="415"/>
        <end position="437"/>
    </location>
</feature>
<reference evidence="4 5" key="1">
    <citation type="submission" date="2015-11" db="EMBL/GenBank/DDBJ databases">
        <title>Genomic analysis of 38 Legionella species identifies large and diverse effector repertoires.</title>
        <authorList>
            <person name="Burstein D."/>
            <person name="Amaro F."/>
            <person name="Zusman T."/>
            <person name="Lifshitz Z."/>
            <person name="Cohen O."/>
            <person name="Gilbert J.A."/>
            <person name="Pupko T."/>
            <person name="Shuman H.A."/>
            <person name="Segal G."/>
        </authorList>
    </citation>
    <scope>NUCLEOTIDE SEQUENCE [LARGE SCALE GENOMIC DNA]</scope>
    <source>
        <strain evidence="4 5">ATCC 49506</strain>
    </source>
</reference>
<evidence type="ECO:0000313" key="5">
    <source>
        <dbReference type="Proteomes" id="UP000054725"/>
    </source>
</evidence>